<dbReference type="InterPro" id="IPR015424">
    <property type="entry name" value="PyrdxlP-dep_Trfase"/>
</dbReference>
<dbReference type="InterPro" id="IPR032675">
    <property type="entry name" value="LRR_dom_sf"/>
</dbReference>
<evidence type="ECO:0000313" key="7">
    <source>
        <dbReference type="Proteomes" id="UP000243217"/>
    </source>
</evidence>
<proteinExistence type="inferred from homology"/>
<dbReference type="Pfam" id="PF01212">
    <property type="entry name" value="Beta_elim_lyase"/>
    <property type="match status" value="1"/>
</dbReference>
<gene>
    <name evidence="6" type="ORF">THRCLA_02418</name>
</gene>
<dbReference type="Gene3D" id="3.80.10.10">
    <property type="entry name" value="Ribonuclease Inhibitor"/>
    <property type="match status" value="1"/>
</dbReference>
<dbReference type="PROSITE" id="PS50096">
    <property type="entry name" value="IQ"/>
    <property type="match status" value="1"/>
</dbReference>
<dbReference type="Gene3D" id="1.20.5.190">
    <property type="match status" value="1"/>
</dbReference>
<dbReference type="GO" id="GO:0006545">
    <property type="term" value="P:glycine biosynthetic process"/>
    <property type="evidence" value="ECO:0007669"/>
    <property type="project" value="TreeGrafter"/>
</dbReference>
<dbReference type="GO" id="GO:0006567">
    <property type="term" value="P:L-threonine catabolic process"/>
    <property type="evidence" value="ECO:0007669"/>
    <property type="project" value="TreeGrafter"/>
</dbReference>
<dbReference type="AlphaFoldDB" id="A0A1W0A601"/>
<dbReference type="OrthoDB" id="676979at2759"/>
<feature type="domain" description="Aromatic amino acid beta-eliminating lyase/threonine aldolase" evidence="5">
    <location>
        <begin position="86"/>
        <end position="203"/>
    </location>
</feature>
<dbReference type="EMBL" id="JNBS01000454">
    <property type="protein sequence ID" value="OQS05460.1"/>
    <property type="molecule type" value="Genomic_DNA"/>
</dbReference>
<dbReference type="SUPFAM" id="SSF53383">
    <property type="entry name" value="PLP-dependent transferases"/>
    <property type="match status" value="1"/>
</dbReference>
<sequence>GTMSNLIAVGAHCQRGDEIILGKKSHIFSYEGAGVSAYLGVGMNTIPTQSNGNLLISDIKSSIRDDDPHYPRTSLVAVENTHNTCGARLGNASVFLNSPLADLVANVDTISLCLSKGLGAPVGSILAGPEDFISKAKRLRKSLGGGMRQSGILAAAGLYALENNIDRLAEDHENAQILAQGLAKIPGFVVDVPSVESNLVYFSIDNPTITYELFVNRMESKGVLLSGGYGDTHNQLRAATHLDVSKADIEFTLECAKKAMSIDNMIENDESEEIRPQSVQSKAALLASSAMPLVDDTFLETQVDDEEDDPLVLQLYGQNLSSIEEITLGSTFHHLSALYILQNNIGSLDALKFCAKSLSVLNVSTNVLTNLPGHEFWREFHSLKVLDISDNFIPKWKDLEGIEALFNIVLLRVSGNPIASLQNYRSVFVNRIPQLKGLDDHVITDEERIQNANFAPRYNSLHPLMLITEWRKWENKPKVPDFTIISSLNQSLSLIKRQYECNSPVIRLQRQYRGYRCRLNKQGCFKRVRHASIIIQRNYRGWAFRRYLLNQLRLILRAQGRENLFVSTMEKRRQHAIPKIMSIWIERQRDFRRNKAGHRIKQFFITAMKTWRTTKYQLLDNPETLNLVCTQDTLEIVLKAAEIAYDKEIYVLGLPYCAMNSRVIECKSIILQTPSYYFPYQHLKHAMDLTKYKVIYQSSVRCSSIAQQEYDILQADFERVLYLIRQSKENCYQLHSLYSELDHRLKHAKMRLEQERQQEKWRKEDYSPCGLKYPIPIRARGQKKCTSRPAHLLQPKTYERLFVFVPKSIGMFHRTLHLLHSYHTYDAKVFHLIDFYTLTRIAAATRIQCVYSSYKTRQNTCFRQQFMIRRATYCLQRWWRACFYLKRRLMLWTDCLRVAATIDTKVLYVEEAILETLRSSAAMSRIYQTTPHVPGHDWKFKFTPKGLHILITLEESLSRLPDDEKQSYLNTFLVENAQQRAGLPLWMPHSPVHEIVGREEKVATKDQVSLLLSKGVKDSVADDIFPRQQLYTSIDSSFMKFTTSRHIVHDSYVLSDHADSEGVDMTWFKSYGISFIKLEFDSINEARHRAMMLCLKTYDARTKTYARLFTYSMLRYLWLDKPTLSPDELVSDEWLNLRLHLPSTWGSLHTSAKPLQRGHGKSTRLPETQCLLETFEEYEADLDLRSLQFENGQAMSESEFKVKPATIHRDVHPILENYLHKETLAKNVRLDTESAHAIIKTVADEELLEKKLNVAKQHIPHPPPPMVAEVHHLKFHF</sequence>
<dbReference type="PANTHER" id="PTHR48097:SF9">
    <property type="entry name" value="L-THREONINE ALDOLASE"/>
    <property type="match status" value="1"/>
</dbReference>
<evidence type="ECO:0000256" key="1">
    <source>
        <dbReference type="ARBA" id="ARBA00001933"/>
    </source>
</evidence>
<comment type="cofactor">
    <cofactor evidence="1">
        <name>pyridoxal 5'-phosphate</name>
        <dbReference type="ChEBI" id="CHEBI:597326"/>
    </cofactor>
</comment>
<dbReference type="Proteomes" id="UP000243217">
    <property type="component" value="Unassembled WGS sequence"/>
</dbReference>
<dbReference type="GO" id="GO:0005829">
    <property type="term" value="C:cytosol"/>
    <property type="evidence" value="ECO:0007669"/>
    <property type="project" value="TreeGrafter"/>
</dbReference>
<dbReference type="InterPro" id="IPR015422">
    <property type="entry name" value="PyrdxlP-dep_Trfase_small"/>
</dbReference>
<dbReference type="FunFam" id="3.90.1150.10:FF:000041">
    <property type="entry name" value="Low-specificity L-threonine aldolase"/>
    <property type="match status" value="1"/>
</dbReference>
<dbReference type="STRING" id="74557.A0A1W0A601"/>
<evidence type="ECO:0000256" key="3">
    <source>
        <dbReference type="ARBA" id="ARBA00022898"/>
    </source>
</evidence>
<keyword evidence="4" id="KW-0456">Lyase</keyword>
<dbReference type="InterPro" id="IPR015421">
    <property type="entry name" value="PyrdxlP-dep_Trfase_major"/>
</dbReference>
<feature type="non-terminal residue" evidence="6">
    <location>
        <position position="1"/>
    </location>
</feature>
<dbReference type="PANTHER" id="PTHR48097">
    <property type="entry name" value="L-THREONINE ALDOLASE-RELATED"/>
    <property type="match status" value="1"/>
</dbReference>
<evidence type="ECO:0000313" key="6">
    <source>
        <dbReference type="EMBL" id="OQS05460.1"/>
    </source>
</evidence>
<dbReference type="Gene3D" id="3.40.640.10">
    <property type="entry name" value="Type I PLP-dependent aspartate aminotransferase-like (Major domain)"/>
    <property type="match status" value="2"/>
</dbReference>
<evidence type="ECO:0000256" key="2">
    <source>
        <dbReference type="ARBA" id="ARBA00006966"/>
    </source>
</evidence>
<comment type="similarity">
    <text evidence="2">Belongs to the threonine aldolase family.</text>
</comment>
<organism evidence="6 7">
    <name type="scientific">Thraustotheca clavata</name>
    <dbReference type="NCBI Taxonomy" id="74557"/>
    <lineage>
        <taxon>Eukaryota</taxon>
        <taxon>Sar</taxon>
        <taxon>Stramenopiles</taxon>
        <taxon>Oomycota</taxon>
        <taxon>Saprolegniomycetes</taxon>
        <taxon>Saprolegniales</taxon>
        <taxon>Achlyaceae</taxon>
        <taxon>Thraustotheca</taxon>
    </lineage>
</organism>
<reference evidence="6 7" key="1">
    <citation type="journal article" date="2014" name="Genome Biol. Evol.">
        <title>The secreted proteins of Achlya hypogyna and Thraustotheca clavata identify the ancestral oomycete secretome and reveal gene acquisitions by horizontal gene transfer.</title>
        <authorList>
            <person name="Misner I."/>
            <person name="Blouin N."/>
            <person name="Leonard G."/>
            <person name="Richards T.A."/>
            <person name="Lane C.E."/>
        </authorList>
    </citation>
    <scope>NUCLEOTIDE SEQUENCE [LARGE SCALE GENOMIC DNA]</scope>
    <source>
        <strain evidence="6 7">ATCC 34112</strain>
    </source>
</reference>
<name>A0A1W0A601_9STRA</name>
<dbReference type="GO" id="GO:0008732">
    <property type="term" value="F:L-allo-threonine aldolase activity"/>
    <property type="evidence" value="ECO:0007669"/>
    <property type="project" value="TreeGrafter"/>
</dbReference>
<keyword evidence="3" id="KW-0663">Pyridoxal phosphate</keyword>
<dbReference type="PROSITE" id="PS51450">
    <property type="entry name" value="LRR"/>
    <property type="match status" value="1"/>
</dbReference>
<comment type="caution">
    <text evidence="6">The sequence shown here is derived from an EMBL/GenBank/DDBJ whole genome shotgun (WGS) entry which is preliminary data.</text>
</comment>
<protein>
    <submittedName>
        <fullName evidence="6">L-allo-threonine aldolase</fullName>
    </submittedName>
</protein>
<evidence type="ECO:0000256" key="4">
    <source>
        <dbReference type="ARBA" id="ARBA00023239"/>
    </source>
</evidence>
<dbReference type="Gene3D" id="3.90.1150.10">
    <property type="entry name" value="Aspartate Aminotransferase, domain 1"/>
    <property type="match status" value="1"/>
</dbReference>
<dbReference type="SUPFAM" id="SSF52058">
    <property type="entry name" value="L domain-like"/>
    <property type="match status" value="1"/>
</dbReference>
<keyword evidence="7" id="KW-1185">Reference proteome</keyword>
<evidence type="ECO:0000259" key="5">
    <source>
        <dbReference type="Pfam" id="PF01212"/>
    </source>
</evidence>
<dbReference type="InterPro" id="IPR001597">
    <property type="entry name" value="ArAA_b-elim_lyase/Thr_aldolase"/>
</dbReference>
<accession>A0A1W0A601</accession>
<dbReference type="InterPro" id="IPR001611">
    <property type="entry name" value="Leu-rich_rpt"/>
</dbReference>